<name>A0A8S5NVX4_9CAUD</name>
<organism evidence="1">
    <name type="scientific">Siphoviridae sp. ctOba29</name>
    <dbReference type="NCBI Taxonomy" id="2825480"/>
    <lineage>
        <taxon>Viruses</taxon>
        <taxon>Duplodnaviria</taxon>
        <taxon>Heunggongvirae</taxon>
        <taxon>Uroviricota</taxon>
        <taxon>Caudoviricetes</taxon>
    </lineage>
</organism>
<evidence type="ECO:0000313" key="1">
    <source>
        <dbReference type="EMBL" id="DAD98957.1"/>
    </source>
</evidence>
<accession>A0A8S5NVX4</accession>
<dbReference type="EMBL" id="BK015271">
    <property type="protein sequence ID" value="DAD98957.1"/>
    <property type="molecule type" value="Genomic_DNA"/>
</dbReference>
<proteinExistence type="predicted"/>
<sequence length="50" mass="6033">MILFRSLYEIMGFKTLPYIKTTRNWVVYGLCNPKQIQYTIKCKEGQQHFC</sequence>
<protein>
    <submittedName>
        <fullName evidence="1">Uncharacterized protein</fullName>
    </submittedName>
</protein>
<reference evidence="1" key="1">
    <citation type="journal article" date="2021" name="Proc. Natl. Acad. Sci. U.S.A.">
        <title>A Catalog of Tens of Thousands of Viruses from Human Metagenomes Reveals Hidden Associations with Chronic Diseases.</title>
        <authorList>
            <person name="Tisza M.J."/>
            <person name="Buck C.B."/>
        </authorList>
    </citation>
    <scope>NUCLEOTIDE SEQUENCE</scope>
    <source>
        <strain evidence="1">CtOba29</strain>
    </source>
</reference>